<evidence type="ECO:0000256" key="1">
    <source>
        <dbReference type="ARBA" id="ARBA00004651"/>
    </source>
</evidence>
<feature type="transmembrane region" description="Helical" evidence="8">
    <location>
        <begin position="38"/>
        <end position="58"/>
    </location>
</feature>
<feature type="domain" description="NADH:quinone oxidoreductase/Mrp antiporter transmembrane" evidence="9">
    <location>
        <begin position="132"/>
        <end position="418"/>
    </location>
</feature>
<feature type="transmembrane region" description="Helical" evidence="8">
    <location>
        <begin position="333"/>
        <end position="355"/>
    </location>
</feature>
<feature type="transmembrane region" description="Helical" evidence="8">
    <location>
        <begin position="534"/>
        <end position="554"/>
    </location>
</feature>
<dbReference type="RefSeq" id="WP_413781682.1">
    <property type="nucleotide sequence ID" value="NZ_JAUOZS010000001.1"/>
</dbReference>
<feature type="transmembrane region" description="Helical" evidence="8">
    <location>
        <begin position="475"/>
        <end position="496"/>
    </location>
</feature>
<feature type="transmembrane region" description="Helical" evidence="8">
    <location>
        <begin position="651"/>
        <end position="670"/>
    </location>
</feature>
<reference evidence="10 11" key="1">
    <citation type="submission" date="2023-07" db="EMBL/GenBank/DDBJ databases">
        <title>The novel representative of Negativicutes class, Anaeroselena agilis gen. nov. sp. nov.</title>
        <authorList>
            <person name="Prokofeva M.I."/>
            <person name="Elcheninov A.G."/>
            <person name="Klyukina A."/>
            <person name="Kublanov I.V."/>
            <person name="Frolov E.N."/>
            <person name="Podosokorskaya O.A."/>
        </authorList>
    </citation>
    <scope>NUCLEOTIDE SEQUENCE [LARGE SCALE GENOMIC DNA]</scope>
    <source>
        <strain evidence="10 11">4137-cl</strain>
    </source>
</reference>
<feature type="transmembrane region" description="Helical" evidence="8">
    <location>
        <begin position="110"/>
        <end position="128"/>
    </location>
</feature>
<keyword evidence="6 8" id="KW-0472">Membrane</keyword>
<evidence type="ECO:0000256" key="2">
    <source>
        <dbReference type="ARBA" id="ARBA00022475"/>
    </source>
</evidence>
<dbReference type="InterPro" id="IPR001750">
    <property type="entry name" value="ND/Mrp_TM"/>
</dbReference>
<evidence type="ECO:0000313" key="11">
    <source>
        <dbReference type="Proteomes" id="UP001254848"/>
    </source>
</evidence>
<keyword evidence="11" id="KW-1185">Reference proteome</keyword>
<feature type="transmembrane region" description="Helical" evidence="8">
    <location>
        <begin position="269"/>
        <end position="292"/>
    </location>
</feature>
<organism evidence="10 11">
    <name type="scientific">Anaeroselena agilis</name>
    <dbReference type="NCBI Taxonomy" id="3063788"/>
    <lineage>
        <taxon>Bacteria</taxon>
        <taxon>Bacillati</taxon>
        <taxon>Bacillota</taxon>
        <taxon>Negativicutes</taxon>
        <taxon>Acetonemataceae</taxon>
        <taxon>Anaeroselena</taxon>
    </lineage>
</organism>
<feature type="transmembrane region" description="Helical" evidence="8">
    <location>
        <begin position="6"/>
        <end position="26"/>
    </location>
</feature>
<dbReference type="InterPro" id="IPR052175">
    <property type="entry name" value="ComplexI-like_HydComp"/>
</dbReference>
<name>A0ABU3P2G4_9FIRM</name>
<comment type="subcellular location">
    <subcellularLocation>
        <location evidence="1">Cell membrane</location>
        <topology evidence="1">Multi-pass membrane protein</topology>
    </subcellularLocation>
    <subcellularLocation>
        <location evidence="7">Membrane</location>
        <topology evidence="7">Multi-pass membrane protein</topology>
    </subcellularLocation>
</comment>
<dbReference type="PANTHER" id="PTHR42682:SF3">
    <property type="entry name" value="FORMATE HYDROGENLYASE SUBUNIT 3-RELATED"/>
    <property type="match status" value="1"/>
</dbReference>
<evidence type="ECO:0000259" key="9">
    <source>
        <dbReference type="Pfam" id="PF00361"/>
    </source>
</evidence>
<dbReference type="EMBL" id="JAUOZS010000001">
    <property type="protein sequence ID" value="MDT8903223.1"/>
    <property type="molecule type" value="Genomic_DNA"/>
</dbReference>
<evidence type="ECO:0000256" key="3">
    <source>
        <dbReference type="ARBA" id="ARBA00022692"/>
    </source>
</evidence>
<feature type="transmembrane region" description="Helical" evidence="8">
    <location>
        <begin position="164"/>
        <end position="187"/>
    </location>
</feature>
<keyword evidence="5" id="KW-0560">Oxidoreductase</keyword>
<feature type="transmembrane region" description="Helical" evidence="8">
    <location>
        <begin position="134"/>
        <end position="152"/>
    </location>
</feature>
<comment type="caution">
    <text evidence="10">The sequence shown here is derived from an EMBL/GenBank/DDBJ whole genome shotgun (WGS) entry which is preliminary data.</text>
</comment>
<feature type="transmembrane region" description="Helical" evidence="8">
    <location>
        <begin position="240"/>
        <end position="257"/>
    </location>
</feature>
<dbReference type="Pfam" id="PF00361">
    <property type="entry name" value="Proton_antipo_M"/>
    <property type="match status" value="1"/>
</dbReference>
<dbReference type="PANTHER" id="PTHR42682">
    <property type="entry name" value="HYDROGENASE-4 COMPONENT F"/>
    <property type="match status" value="1"/>
</dbReference>
<evidence type="ECO:0000256" key="8">
    <source>
        <dbReference type="SAM" id="Phobius"/>
    </source>
</evidence>
<keyword evidence="3 7" id="KW-0812">Transmembrane</keyword>
<proteinExistence type="predicted"/>
<evidence type="ECO:0000256" key="7">
    <source>
        <dbReference type="RuleBase" id="RU000320"/>
    </source>
</evidence>
<feature type="transmembrane region" description="Helical" evidence="8">
    <location>
        <begin position="207"/>
        <end position="228"/>
    </location>
</feature>
<evidence type="ECO:0000313" key="10">
    <source>
        <dbReference type="EMBL" id="MDT8903223.1"/>
    </source>
</evidence>
<feature type="transmembrane region" description="Helical" evidence="8">
    <location>
        <begin position="78"/>
        <end position="98"/>
    </location>
</feature>
<gene>
    <name evidence="10" type="ORF">Q4T40_18465</name>
</gene>
<evidence type="ECO:0000256" key="6">
    <source>
        <dbReference type="ARBA" id="ARBA00023136"/>
    </source>
</evidence>
<dbReference type="InterPro" id="IPR003918">
    <property type="entry name" value="NADH_UbQ_OxRdtase"/>
</dbReference>
<accession>A0ABU3P2G4</accession>
<feature type="transmembrane region" description="Helical" evidence="8">
    <location>
        <begin position="376"/>
        <end position="394"/>
    </location>
</feature>
<protein>
    <submittedName>
        <fullName evidence="10">Proton-conducting transporter membrane subunit</fullName>
    </submittedName>
</protein>
<keyword evidence="2" id="KW-1003">Cell membrane</keyword>
<dbReference type="Proteomes" id="UP001254848">
    <property type="component" value="Unassembled WGS sequence"/>
</dbReference>
<dbReference type="PRINTS" id="PR01437">
    <property type="entry name" value="NUOXDRDTASE4"/>
</dbReference>
<evidence type="ECO:0000256" key="5">
    <source>
        <dbReference type="ARBA" id="ARBA00023002"/>
    </source>
</evidence>
<keyword evidence="4 8" id="KW-1133">Transmembrane helix</keyword>
<sequence length="672" mass="70742">MEFVYLYAAMATAFVAATAGALSLRARPEAANRLAHGLSALGSLLALAGAAFVFSAGPQEFTLTGDTLFGPVAVRVDYLSAFFLAVIGAVGAAASVYAIAYSREYYGRRLGAMAALYAAFLLSMLAVVTVSHVVAFIVAWELMTVTSFLLVAHEREKAASRRAAYVYFVMTHIGTAFIMAAFLLLVPPTGSMAFADLSAPTGWLRDAAFLCALVGFGTKAGIIPLHVWLPEAHPAAPTHVSAVMSGVMIKTAIYGLARFYLEFLGTGPLWWGAAVLAVAALSSVLGVLYALMQHDVKRLLAYSSVENIGIILLGMGGGMAFTSAGLPGLAGLAWAAALFHVLNHAVFKSLLFMGAGAVLQATHTRDIEHLGGLIRFMPYTAAFFLAGAVAISGLPPLNGFVSEWLTFQALFALPAALAGLTGKLTAAVLVSLLGLTGALAAACFVKVFAMIFLAKPRSAHAAEAQEASGLMLAPMGFLAAACLALGVLPVPLLGLLTRTVAPFLGEAPATTLATGDWYAMGFKAAATTGTMSPAALAGLLLAGAAAAFAGYRLYGRAGRTAGETWTCGIVPTARMEYTATGFAEPIRRAFRAVLLPKPDVVVERDPHRYFGRRMVFHVKITYVLSELVYRPVNRGAVALARYMKRLQTGSVQLYVGYIMAVTIVVLVWSIRW</sequence>
<feature type="transmembrane region" description="Helical" evidence="8">
    <location>
        <begin position="426"/>
        <end position="454"/>
    </location>
</feature>
<evidence type="ECO:0000256" key="4">
    <source>
        <dbReference type="ARBA" id="ARBA00022989"/>
    </source>
</evidence>
<feature type="transmembrane region" description="Helical" evidence="8">
    <location>
        <begin position="299"/>
        <end position="321"/>
    </location>
</feature>